<evidence type="ECO:0000259" key="4">
    <source>
        <dbReference type="PROSITE" id="PS50995"/>
    </source>
</evidence>
<dbReference type="InterPro" id="IPR039422">
    <property type="entry name" value="MarR/SlyA-like"/>
</dbReference>
<organism evidence="5 6">
    <name type="scientific">Thalassobaculum fulvum</name>
    <dbReference type="NCBI Taxonomy" id="1633335"/>
    <lineage>
        <taxon>Bacteria</taxon>
        <taxon>Pseudomonadati</taxon>
        <taxon>Pseudomonadota</taxon>
        <taxon>Alphaproteobacteria</taxon>
        <taxon>Rhodospirillales</taxon>
        <taxon>Thalassobaculaceae</taxon>
        <taxon>Thalassobaculum</taxon>
    </lineage>
</organism>
<protein>
    <submittedName>
        <fullName evidence="5">MarR family transcriptional regulator</fullName>
    </submittedName>
</protein>
<dbReference type="PROSITE" id="PS50995">
    <property type="entry name" value="HTH_MARR_2"/>
    <property type="match status" value="1"/>
</dbReference>
<dbReference type="EMBL" id="BMZS01000007">
    <property type="protein sequence ID" value="GHD54022.1"/>
    <property type="molecule type" value="Genomic_DNA"/>
</dbReference>
<dbReference type="AlphaFoldDB" id="A0A919CRI3"/>
<evidence type="ECO:0000313" key="6">
    <source>
        <dbReference type="Proteomes" id="UP000630353"/>
    </source>
</evidence>
<dbReference type="RefSeq" id="WP_189991207.1">
    <property type="nucleotide sequence ID" value="NZ_BMZS01000007.1"/>
</dbReference>
<name>A0A919CRI3_9PROT</name>
<sequence length="178" mass="19996">MVDVKGIANPLFLREEELRQAIEMLFFAYRDFTGEPDAMLADLGLGRAHHRVIYFVGRNPGITVSELLKILRITKQSLSRVLSHLVEEGYIVQRPGERDRRQRLLTLTQKGVELERRLTANQRERIATAFRNAGAEAVQGFNLVLHGIIDPEDRRRFDVPGTGGPLGAARLKAGAGKR</sequence>
<keyword evidence="3" id="KW-0804">Transcription</keyword>
<dbReference type="PROSITE" id="PS01117">
    <property type="entry name" value="HTH_MARR_1"/>
    <property type="match status" value="1"/>
</dbReference>
<dbReference type="GO" id="GO:0003677">
    <property type="term" value="F:DNA binding"/>
    <property type="evidence" value="ECO:0007669"/>
    <property type="project" value="UniProtKB-KW"/>
</dbReference>
<dbReference type="InterPro" id="IPR000835">
    <property type="entry name" value="HTH_MarR-typ"/>
</dbReference>
<dbReference type="Gene3D" id="1.10.10.10">
    <property type="entry name" value="Winged helix-like DNA-binding domain superfamily/Winged helix DNA-binding domain"/>
    <property type="match status" value="1"/>
</dbReference>
<dbReference type="SUPFAM" id="SSF46785">
    <property type="entry name" value="Winged helix' DNA-binding domain"/>
    <property type="match status" value="1"/>
</dbReference>
<dbReference type="Proteomes" id="UP000630353">
    <property type="component" value="Unassembled WGS sequence"/>
</dbReference>
<gene>
    <name evidence="5" type="ORF">GCM10017083_31080</name>
</gene>
<reference evidence="5" key="1">
    <citation type="journal article" date="2014" name="Int. J. Syst. Evol. Microbiol.">
        <title>Complete genome sequence of Corynebacterium casei LMG S-19264T (=DSM 44701T), isolated from a smear-ripened cheese.</title>
        <authorList>
            <consortium name="US DOE Joint Genome Institute (JGI-PGF)"/>
            <person name="Walter F."/>
            <person name="Albersmeier A."/>
            <person name="Kalinowski J."/>
            <person name="Ruckert C."/>
        </authorList>
    </citation>
    <scope>NUCLEOTIDE SEQUENCE</scope>
    <source>
        <strain evidence="5">KCTC 42651</strain>
    </source>
</reference>
<keyword evidence="6" id="KW-1185">Reference proteome</keyword>
<dbReference type="PANTHER" id="PTHR33164:SF44">
    <property type="entry name" value="TRANSCRIPTIONAL REGULATORY PROTEIN"/>
    <property type="match status" value="1"/>
</dbReference>
<dbReference type="GO" id="GO:0003700">
    <property type="term" value="F:DNA-binding transcription factor activity"/>
    <property type="evidence" value="ECO:0007669"/>
    <property type="project" value="InterPro"/>
</dbReference>
<comment type="caution">
    <text evidence="5">The sequence shown here is derived from an EMBL/GenBank/DDBJ whole genome shotgun (WGS) entry which is preliminary data.</text>
</comment>
<dbReference type="InterPro" id="IPR036390">
    <property type="entry name" value="WH_DNA-bd_sf"/>
</dbReference>
<dbReference type="Pfam" id="PF12802">
    <property type="entry name" value="MarR_2"/>
    <property type="match status" value="1"/>
</dbReference>
<evidence type="ECO:0000256" key="1">
    <source>
        <dbReference type="ARBA" id="ARBA00023015"/>
    </source>
</evidence>
<dbReference type="PRINTS" id="PR00598">
    <property type="entry name" value="HTHMARR"/>
</dbReference>
<accession>A0A919CRI3</accession>
<evidence type="ECO:0000256" key="2">
    <source>
        <dbReference type="ARBA" id="ARBA00023125"/>
    </source>
</evidence>
<dbReference type="SMART" id="SM00347">
    <property type="entry name" value="HTH_MARR"/>
    <property type="match status" value="1"/>
</dbReference>
<keyword evidence="1" id="KW-0805">Transcription regulation</keyword>
<dbReference type="GO" id="GO:0006950">
    <property type="term" value="P:response to stress"/>
    <property type="evidence" value="ECO:0007669"/>
    <property type="project" value="TreeGrafter"/>
</dbReference>
<dbReference type="InterPro" id="IPR023187">
    <property type="entry name" value="Tscrpt_reg_MarR-type_CS"/>
</dbReference>
<feature type="domain" description="HTH marR-type" evidence="4">
    <location>
        <begin position="15"/>
        <end position="150"/>
    </location>
</feature>
<evidence type="ECO:0000256" key="3">
    <source>
        <dbReference type="ARBA" id="ARBA00023163"/>
    </source>
</evidence>
<proteinExistence type="predicted"/>
<dbReference type="PANTHER" id="PTHR33164">
    <property type="entry name" value="TRANSCRIPTIONAL REGULATOR, MARR FAMILY"/>
    <property type="match status" value="1"/>
</dbReference>
<evidence type="ECO:0000313" key="5">
    <source>
        <dbReference type="EMBL" id="GHD54022.1"/>
    </source>
</evidence>
<keyword evidence="2" id="KW-0238">DNA-binding</keyword>
<reference evidence="5" key="2">
    <citation type="submission" date="2020-09" db="EMBL/GenBank/DDBJ databases">
        <authorList>
            <person name="Sun Q."/>
            <person name="Kim S."/>
        </authorList>
    </citation>
    <scope>NUCLEOTIDE SEQUENCE</scope>
    <source>
        <strain evidence="5">KCTC 42651</strain>
    </source>
</reference>
<dbReference type="InterPro" id="IPR036388">
    <property type="entry name" value="WH-like_DNA-bd_sf"/>
</dbReference>